<evidence type="ECO:0000313" key="1">
    <source>
        <dbReference type="EMBL" id="TNV71938.1"/>
    </source>
</evidence>
<reference evidence="1" key="1">
    <citation type="submission" date="2019-06" db="EMBL/GenBank/DDBJ databases">
        <authorList>
            <person name="Zheng W."/>
        </authorList>
    </citation>
    <scope>NUCLEOTIDE SEQUENCE</scope>
    <source>
        <strain evidence="1">QDHG01</strain>
    </source>
</reference>
<dbReference type="AlphaFoldDB" id="A0A8J8NBR0"/>
<comment type="caution">
    <text evidence="1">The sequence shown here is derived from an EMBL/GenBank/DDBJ whole genome shotgun (WGS) entry which is preliminary data.</text>
</comment>
<keyword evidence="2" id="KW-1185">Reference proteome</keyword>
<accession>A0A8J8NBR0</accession>
<protein>
    <submittedName>
        <fullName evidence="1">Uncharacterized protein</fullName>
    </submittedName>
</protein>
<sequence>MFVWIPIRSLELVLSRQQELAFLNFWNTLLFSHYYYLYTWKAFLHAYPLPYLARIAILDSMSSSSMEEQSSSLSSTYLRGMSIEKGMGHSLSMDKFKAGCLPSVAPFASTTSYYKYQGCLASLFNLLWQASEQY</sequence>
<proteinExistence type="predicted"/>
<name>A0A8J8NBR0_HALGN</name>
<dbReference type="EMBL" id="RRYP01025569">
    <property type="protein sequence ID" value="TNV71938.1"/>
    <property type="molecule type" value="Genomic_DNA"/>
</dbReference>
<organism evidence="1 2">
    <name type="scientific">Halteria grandinella</name>
    <dbReference type="NCBI Taxonomy" id="5974"/>
    <lineage>
        <taxon>Eukaryota</taxon>
        <taxon>Sar</taxon>
        <taxon>Alveolata</taxon>
        <taxon>Ciliophora</taxon>
        <taxon>Intramacronucleata</taxon>
        <taxon>Spirotrichea</taxon>
        <taxon>Stichotrichia</taxon>
        <taxon>Sporadotrichida</taxon>
        <taxon>Halteriidae</taxon>
        <taxon>Halteria</taxon>
    </lineage>
</organism>
<dbReference type="Proteomes" id="UP000785679">
    <property type="component" value="Unassembled WGS sequence"/>
</dbReference>
<gene>
    <name evidence="1" type="ORF">FGO68_gene14362</name>
</gene>
<evidence type="ECO:0000313" key="2">
    <source>
        <dbReference type="Proteomes" id="UP000785679"/>
    </source>
</evidence>